<organism evidence="2 3">
    <name type="scientific">Patagioenas fasciata monilis</name>
    <dbReference type="NCBI Taxonomy" id="372326"/>
    <lineage>
        <taxon>Eukaryota</taxon>
        <taxon>Metazoa</taxon>
        <taxon>Chordata</taxon>
        <taxon>Craniata</taxon>
        <taxon>Vertebrata</taxon>
        <taxon>Euteleostomi</taxon>
        <taxon>Archelosauria</taxon>
        <taxon>Archosauria</taxon>
        <taxon>Dinosauria</taxon>
        <taxon>Saurischia</taxon>
        <taxon>Theropoda</taxon>
        <taxon>Coelurosauria</taxon>
        <taxon>Aves</taxon>
        <taxon>Neognathae</taxon>
        <taxon>Neoaves</taxon>
        <taxon>Columbimorphae</taxon>
        <taxon>Columbiformes</taxon>
        <taxon>Columbidae</taxon>
        <taxon>Patagioenas</taxon>
    </lineage>
</organism>
<dbReference type="InterPro" id="IPR038538">
    <property type="entry name" value="MTERF_sf"/>
</dbReference>
<accession>A0A1V4J648</accession>
<feature type="compositionally biased region" description="Acidic residues" evidence="1">
    <location>
        <begin position="146"/>
        <end position="159"/>
    </location>
</feature>
<dbReference type="Gene3D" id="1.25.70.10">
    <property type="entry name" value="Transcription termination factor 3, mitochondrial"/>
    <property type="match status" value="1"/>
</dbReference>
<dbReference type="AlphaFoldDB" id="A0A1V4J648"/>
<dbReference type="Proteomes" id="UP000190648">
    <property type="component" value="Unassembled WGS sequence"/>
</dbReference>
<name>A0A1V4J648_PATFA</name>
<dbReference type="STRING" id="372326.A0A1V4J648"/>
<evidence type="ECO:0000313" key="2">
    <source>
        <dbReference type="EMBL" id="OPJ67247.1"/>
    </source>
</evidence>
<proteinExistence type="predicted"/>
<evidence type="ECO:0000313" key="3">
    <source>
        <dbReference type="Proteomes" id="UP000190648"/>
    </source>
</evidence>
<evidence type="ECO:0000256" key="1">
    <source>
        <dbReference type="SAM" id="MobiDB-lite"/>
    </source>
</evidence>
<protein>
    <submittedName>
        <fullName evidence="2">Transcription termination factor 4, mitochondrial</fullName>
    </submittedName>
</protein>
<reference evidence="2 3" key="1">
    <citation type="submission" date="2016-02" db="EMBL/GenBank/DDBJ databases">
        <title>Band-tailed pigeon sequencing and assembly.</title>
        <authorList>
            <person name="Soares A.E."/>
            <person name="Novak B.J."/>
            <person name="Rice E.S."/>
            <person name="O'Connell B."/>
            <person name="Chang D."/>
            <person name="Weber S."/>
            <person name="Shapiro B."/>
        </authorList>
    </citation>
    <scope>NUCLEOTIDE SEQUENCE [LARGE SCALE GENOMIC DNA]</scope>
    <source>
        <strain evidence="2">BTP2013</strain>
        <tissue evidence="2">Blood</tissue>
    </source>
</reference>
<feature type="compositionally biased region" description="Acidic residues" evidence="1">
    <location>
        <begin position="129"/>
        <end position="139"/>
    </location>
</feature>
<comment type="caution">
    <text evidence="2">The sequence shown here is derived from an EMBL/GenBank/DDBJ whole genome shotgun (WGS) entry which is preliminary data.</text>
</comment>
<feature type="region of interest" description="Disordered" evidence="1">
    <location>
        <begin position="126"/>
        <end position="159"/>
    </location>
</feature>
<gene>
    <name evidence="2" type="primary">MTERF4</name>
    <name evidence="2" type="ORF">AV530_013952</name>
</gene>
<dbReference type="EMBL" id="LSYS01009276">
    <property type="protein sequence ID" value="OPJ67247.1"/>
    <property type="molecule type" value="Genomic_DNA"/>
</dbReference>
<keyword evidence="3" id="KW-1185">Reference proteome</keyword>
<sequence>MAAAVRLLRERCLFTAEQLREVLGTCPAVLLEEPRRLHHHFQYAYFRMGVSQKEMVKARLFQMPFPELRNRHIFLERRGLYQTPYKGQTQTSNPKLKDILQLPEEDFLASLACATTEEYDVFKRLLAREEEEEEEDEEDRNARYAEEDEDVDSEGSDTA</sequence>
<dbReference type="OrthoDB" id="9991972at2759"/>